<name>A0A2P2PNU5_RHIMU</name>
<proteinExistence type="predicted"/>
<feature type="region of interest" description="Disordered" evidence="1">
    <location>
        <begin position="1"/>
        <end position="23"/>
    </location>
</feature>
<evidence type="ECO:0000313" key="2">
    <source>
        <dbReference type="EMBL" id="MBX56375.1"/>
    </source>
</evidence>
<sequence>MGRRQNRGKDIPTQEHRQKESISSQATWLVLLYQFELTESSSFKDTPKQTSVQDC</sequence>
<reference evidence="2" key="1">
    <citation type="submission" date="2018-02" db="EMBL/GenBank/DDBJ databases">
        <title>Rhizophora mucronata_Transcriptome.</title>
        <authorList>
            <person name="Meera S.P."/>
            <person name="Sreeshan A."/>
            <person name="Augustine A."/>
        </authorList>
    </citation>
    <scope>NUCLEOTIDE SEQUENCE</scope>
    <source>
        <tissue evidence="2">Leaf</tissue>
    </source>
</reference>
<dbReference type="AlphaFoldDB" id="A0A2P2PNU5"/>
<evidence type="ECO:0000256" key="1">
    <source>
        <dbReference type="SAM" id="MobiDB-lite"/>
    </source>
</evidence>
<dbReference type="EMBL" id="GGEC01075891">
    <property type="protein sequence ID" value="MBX56375.1"/>
    <property type="molecule type" value="Transcribed_RNA"/>
</dbReference>
<protein>
    <submittedName>
        <fullName evidence="2">Uncharacterized protein</fullName>
    </submittedName>
</protein>
<feature type="compositionally biased region" description="Basic and acidic residues" evidence="1">
    <location>
        <begin position="7"/>
        <end position="20"/>
    </location>
</feature>
<accession>A0A2P2PNU5</accession>
<organism evidence="2">
    <name type="scientific">Rhizophora mucronata</name>
    <name type="common">Asiatic mangrove</name>
    <dbReference type="NCBI Taxonomy" id="61149"/>
    <lineage>
        <taxon>Eukaryota</taxon>
        <taxon>Viridiplantae</taxon>
        <taxon>Streptophyta</taxon>
        <taxon>Embryophyta</taxon>
        <taxon>Tracheophyta</taxon>
        <taxon>Spermatophyta</taxon>
        <taxon>Magnoliopsida</taxon>
        <taxon>eudicotyledons</taxon>
        <taxon>Gunneridae</taxon>
        <taxon>Pentapetalae</taxon>
        <taxon>rosids</taxon>
        <taxon>fabids</taxon>
        <taxon>Malpighiales</taxon>
        <taxon>Rhizophoraceae</taxon>
        <taxon>Rhizophora</taxon>
    </lineage>
</organism>